<dbReference type="InterPro" id="IPR002931">
    <property type="entry name" value="Transglutaminase-like"/>
</dbReference>
<dbReference type="InterPro" id="IPR038765">
    <property type="entry name" value="Papain-like_cys_pep_sf"/>
</dbReference>
<dbReference type="Proteomes" id="UP000248311">
    <property type="component" value="Unassembled WGS sequence"/>
</dbReference>
<dbReference type="SUPFAM" id="SSF54001">
    <property type="entry name" value="Cysteine proteinases"/>
    <property type="match status" value="1"/>
</dbReference>
<dbReference type="Pfam" id="PF08379">
    <property type="entry name" value="Bact_transglu_N"/>
    <property type="match status" value="1"/>
</dbReference>
<dbReference type="InterPro" id="IPR013589">
    <property type="entry name" value="Bac_transglu_N"/>
</dbReference>
<dbReference type="SMART" id="SM00460">
    <property type="entry name" value="TGc"/>
    <property type="match status" value="1"/>
</dbReference>
<dbReference type="GO" id="GO:0008233">
    <property type="term" value="F:peptidase activity"/>
    <property type="evidence" value="ECO:0007669"/>
    <property type="project" value="UniProtKB-KW"/>
</dbReference>
<protein>
    <submittedName>
        <fullName evidence="2">Transglutaminase-like putative cysteine protease</fullName>
    </submittedName>
</protein>
<dbReference type="OrthoDB" id="9804023at2"/>
<feature type="domain" description="Transglutaminase-like" evidence="1">
    <location>
        <begin position="159"/>
        <end position="223"/>
    </location>
</feature>
<gene>
    <name evidence="2" type="ORF">DFP88_101626</name>
</gene>
<dbReference type="GO" id="GO:0006508">
    <property type="term" value="P:proteolysis"/>
    <property type="evidence" value="ECO:0007669"/>
    <property type="project" value="UniProtKB-KW"/>
</dbReference>
<dbReference type="RefSeq" id="WP_110812959.1">
    <property type="nucleotide sequence ID" value="NZ_QJTE01000001.1"/>
</dbReference>
<evidence type="ECO:0000313" key="3">
    <source>
        <dbReference type="Proteomes" id="UP000248311"/>
    </source>
</evidence>
<dbReference type="Pfam" id="PF01841">
    <property type="entry name" value="Transglut_core"/>
    <property type="match status" value="1"/>
</dbReference>
<comment type="caution">
    <text evidence="2">The sequence shown here is derived from an EMBL/GenBank/DDBJ whole genome shotgun (WGS) entry which is preliminary data.</text>
</comment>
<dbReference type="AlphaFoldDB" id="A0A318SWS0"/>
<evidence type="ECO:0000313" key="2">
    <source>
        <dbReference type="EMBL" id="PYE85952.1"/>
    </source>
</evidence>
<keyword evidence="2" id="KW-0645">Protease</keyword>
<organism evidence="2 3">
    <name type="scientific">Pseudoroseicyclus aestuarii</name>
    <dbReference type="NCBI Taxonomy" id="1795041"/>
    <lineage>
        <taxon>Bacteria</taxon>
        <taxon>Pseudomonadati</taxon>
        <taxon>Pseudomonadota</taxon>
        <taxon>Alphaproteobacteria</taxon>
        <taxon>Rhodobacterales</taxon>
        <taxon>Paracoccaceae</taxon>
        <taxon>Pseudoroseicyclus</taxon>
    </lineage>
</organism>
<dbReference type="Gene3D" id="3.10.620.30">
    <property type="match status" value="1"/>
</dbReference>
<sequence>MTTLRIRHETTYSFDEPVQYGLQQLRLTPKSTGAQTVKHWRTDITGGARQLFFDDEHNNRVELVAVEPGVDRITIVSEGEVGMSDTSGVHGPHAGYVPLWLFERTTPLTRPGPRCRALLREVDPALGPLEKLHALSHVISGAVEYLVGTSTATSTAEDAAVAGSGVCQDHAHIFLACARAAGIPARYVSGYLKMDDRDQQEATHAWVEGHVEGLGWVGFDVSNAISPDTRYVRVATGLDYLGAAPITGFRFGAPGESLHVALEVRQD</sequence>
<dbReference type="PANTHER" id="PTHR33490">
    <property type="entry name" value="BLR5614 PROTEIN-RELATED"/>
    <property type="match status" value="1"/>
</dbReference>
<keyword evidence="2" id="KW-0378">Hydrolase</keyword>
<dbReference type="EMBL" id="QJTE01000001">
    <property type="protein sequence ID" value="PYE85952.1"/>
    <property type="molecule type" value="Genomic_DNA"/>
</dbReference>
<evidence type="ECO:0000259" key="1">
    <source>
        <dbReference type="SMART" id="SM00460"/>
    </source>
</evidence>
<reference evidence="2 3" key="1">
    <citation type="submission" date="2018-06" db="EMBL/GenBank/DDBJ databases">
        <title>Genomic Encyclopedia of Type Strains, Phase III (KMG-III): the genomes of soil and plant-associated and newly described type strains.</title>
        <authorList>
            <person name="Whitman W."/>
        </authorList>
    </citation>
    <scope>NUCLEOTIDE SEQUENCE [LARGE SCALE GENOMIC DNA]</scope>
    <source>
        <strain evidence="2 3">CECT 9025</strain>
    </source>
</reference>
<name>A0A318SWS0_9RHOB</name>
<accession>A0A318SWS0</accession>
<dbReference type="PANTHER" id="PTHR33490:SF6">
    <property type="entry name" value="SLL1049 PROTEIN"/>
    <property type="match status" value="1"/>
</dbReference>
<keyword evidence="3" id="KW-1185">Reference proteome</keyword>
<proteinExistence type="predicted"/>